<dbReference type="CDD" id="cd07380">
    <property type="entry name" value="MPP_CWF19_N"/>
    <property type="match status" value="1"/>
</dbReference>
<gene>
    <name evidence="1" type="ORF">LARSCL_LOCUS2318</name>
</gene>
<organism evidence="1 2">
    <name type="scientific">Larinioides sclopetarius</name>
    <dbReference type="NCBI Taxonomy" id="280406"/>
    <lineage>
        <taxon>Eukaryota</taxon>
        <taxon>Metazoa</taxon>
        <taxon>Ecdysozoa</taxon>
        <taxon>Arthropoda</taxon>
        <taxon>Chelicerata</taxon>
        <taxon>Arachnida</taxon>
        <taxon>Araneae</taxon>
        <taxon>Araneomorphae</taxon>
        <taxon>Entelegynae</taxon>
        <taxon>Araneoidea</taxon>
        <taxon>Araneidae</taxon>
        <taxon>Larinioides</taxon>
    </lineage>
</organism>
<protein>
    <recommendedName>
        <fullName evidence="3">CWF19-like protein 1</fullName>
    </recommendedName>
</protein>
<evidence type="ECO:0000313" key="1">
    <source>
        <dbReference type="EMBL" id="CAL1265080.1"/>
    </source>
</evidence>
<evidence type="ECO:0008006" key="3">
    <source>
        <dbReference type="Google" id="ProtNLM"/>
    </source>
</evidence>
<dbReference type="GO" id="GO:0000398">
    <property type="term" value="P:mRNA splicing, via spliceosome"/>
    <property type="evidence" value="ECO:0007669"/>
    <property type="project" value="TreeGrafter"/>
</dbReference>
<dbReference type="AlphaFoldDB" id="A0AAV1Z137"/>
<keyword evidence="2" id="KW-1185">Reference proteome</keyword>
<dbReference type="GO" id="GO:0061632">
    <property type="term" value="F:RNA lariat debranching enzyme activator activity"/>
    <property type="evidence" value="ECO:0007669"/>
    <property type="project" value="TreeGrafter"/>
</dbReference>
<dbReference type="InterPro" id="IPR040194">
    <property type="entry name" value="Cwf19-like"/>
</dbReference>
<proteinExistence type="predicted"/>
<dbReference type="EMBL" id="CAXIEN010000015">
    <property type="protein sequence ID" value="CAL1265080.1"/>
    <property type="molecule type" value="Genomic_DNA"/>
</dbReference>
<dbReference type="PANTHER" id="PTHR12072:SF4">
    <property type="entry name" value="CWF19-LIKE PROTEIN 1"/>
    <property type="match status" value="1"/>
</dbReference>
<dbReference type="GO" id="GO:0071014">
    <property type="term" value="C:post-mRNA release spliceosomal complex"/>
    <property type="evidence" value="ECO:0007669"/>
    <property type="project" value="TreeGrafter"/>
</dbReference>
<dbReference type="Proteomes" id="UP001497382">
    <property type="component" value="Unassembled WGS sequence"/>
</dbReference>
<name>A0AAV1Z137_9ARAC</name>
<dbReference type="PANTHER" id="PTHR12072">
    <property type="entry name" value="CWF19, CELL CYCLE CONTROL PROTEIN"/>
    <property type="match status" value="1"/>
</dbReference>
<accession>A0AAV1Z137</accession>
<comment type="caution">
    <text evidence="1">The sequence shown here is derived from an EMBL/GenBank/DDBJ whole genome shotgun (WGS) entry which is preliminary data.</text>
</comment>
<evidence type="ECO:0000313" key="2">
    <source>
        <dbReference type="Proteomes" id="UP001497382"/>
    </source>
</evidence>
<sequence length="179" mass="19800">MTSLKILVCGDVEGHFKTLFTKVGTLHQKKGPFEYLLCVGDFFGANTDEWKDVKTGKTAVPITTYILGPNRREHLRFYPEDSSEIAPNVIYLGKRGVLTGSSGLKIAYLSGSEHRESSEFSFSRKDVTELVARASSSAIDIFLTSQWPKGVTKYAKSPKSSSVTRIADAHYSFYWAGSS</sequence>
<reference evidence="1 2" key="1">
    <citation type="submission" date="2024-04" db="EMBL/GenBank/DDBJ databases">
        <authorList>
            <person name="Rising A."/>
            <person name="Reimegard J."/>
            <person name="Sonavane S."/>
            <person name="Akerstrom W."/>
            <person name="Nylinder S."/>
            <person name="Hedman E."/>
            <person name="Kallberg Y."/>
        </authorList>
    </citation>
    <scope>NUCLEOTIDE SEQUENCE [LARGE SCALE GENOMIC DNA]</scope>
</reference>